<keyword evidence="1" id="KW-0732">Signal</keyword>
<gene>
    <name evidence="2" type="ORF">B0J13DRAFT_153746</name>
</gene>
<organism evidence="2 3">
    <name type="scientific">Dactylonectria estremocensis</name>
    <dbReference type="NCBI Taxonomy" id="1079267"/>
    <lineage>
        <taxon>Eukaryota</taxon>
        <taxon>Fungi</taxon>
        <taxon>Dikarya</taxon>
        <taxon>Ascomycota</taxon>
        <taxon>Pezizomycotina</taxon>
        <taxon>Sordariomycetes</taxon>
        <taxon>Hypocreomycetidae</taxon>
        <taxon>Hypocreales</taxon>
        <taxon>Nectriaceae</taxon>
        <taxon>Dactylonectria</taxon>
    </lineage>
</organism>
<evidence type="ECO:0000256" key="1">
    <source>
        <dbReference type="SAM" id="SignalP"/>
    </source>
</evidence>
<dbReference type="EMBL" id="JAGMUU010000025">
    <property type="protein sequence ID" value="KAH7123392.1"/>
    <property type="molecule type" value="Genomic_DNA"/>
</dbReference>
<feature type="chain" id="PRO_5040338552" description="Secreted protein" evidence="1">
    <location>
        <begin position="20"/>
        <end position="144"/>
    </location>
</feature>
<reference evidence="2" key="1">
    <citation type="journal article" date="2021" name="Nat. Commun.">
        <title>Genetic determinants of endophytism in the Arabidopsis root mycobiome.</title>
        <authorList>
            <person name="Mesny F."/>
            <person name="Miyauchi S."/>
            <person name="Thiergart T."/>
            <person name="Pickel B."/>
            <person name="Atanasova L."/>
            <person name="Karlsson M."/>
            <person name="Huettel B."/>
            <person name="Barry K.W."/>
            <person name="Haridas S."/>
            <person name="Chen C."/>
            <person name="Bauer D."/>
            <person name="Andreopoulos W."/>
            <person name="Pangilinan J."/>
            <person name="LaButti K."/>
            <person name="Riley R."/>
            <person name="Lipzen A."/>
            <person name="Clum A."/>
            <person name="Drula E."/>
            <person name="Henrissat B."/>
            <person name="Kohler A."/>
            <person name="Grigoriev I.V."/>
            <person name="Martin F.M."/>
            <person name="Hacquard S."/>
        </authorList>
    </citation>
    <scope>NUCLEOTIDE SEQUENCE</scope>
    <source>
        <strain evidence="2">MPI-CAGE-AT-0021</strain>
    </source>
</reference>
<keyword evidence="3" id="KW-1185">Reference proteome</keyword>
<accession>A0A9P9IKA2</accession>
<dbReference type="AlphaFoldDB" id="A0A9P9IKA2"/>
<comment type="caution">
    <text evidence="2">The sequence shown here is derived from an EMBL/GenBank/DDBJ whole genome shotgun (WGS) entry which is preliminary data.</text>
</comment>
<proteinExistence type="predicted"/>
<dbReference type="Proteomes" id="UP000717696">
    <property type="component" value="Unassembled WGS sequence"/>
</dbReference>
<name>A0A9P9IKA2_9HYPO</name>
<evidence type="ECO:0000313" key="2">
    <source>
        <dbReference type="EMBL" id="KAH7123392.1"/>
    </source>
</evidence>
<evidence type="ECO:0008006" key="4">
    <source>
        <dbReference type="Google" id="ProtNLM"/>
    </source>
</evidence>
<evidence type="ECO:0000313" key="3">
    <source>
        <dbReference type="Proteomes" id="UP000717696"/>
    </source>
</evidence>
<protein>
    <recommendedName>
        <fullName evidence="4">Secreted protein</fullName>
    </recommendedName>
</protein>
<sequence>MLLARFLCLRLSRAWTVQAWAELGNHVVFASAGRGCHRTSRSTSPTQKYPNVWNRNMSRRGPGGQRRGHGIDAAVEITYRDPGLSTWSTSSPSLRRPGGQGCQFACPRNSSDALVSTDMDHQTVGQGKPLSCISQRLGRTTHYY</sequence>
<feature type="signal peptide" evidence="1">
    <location>
        <begin position="1"/>
        <end position="19"/>
    </location>
</feature>